<dbReference type="EC" id="3.5.1.1" evidence="1"/>
<sequence length="384" mass="42073">MRSVLRQLIVSLHLLVLASCRKPCGAEFELVSKEYQHGRSTICVIATGGTIQARGEDKKQKFNYKNSPAYGKTLFDQWASITNYNILVYQPWNIGSHEIKMHHTITLAKIVLRCITNGADGILITHGTDTMVETASIIQWLIGLRMKGIPIVFTGASNPSSAECSDGPENLDDALAVLANRGAKNRGVMILMNRLIFLAEHAVKHDAGRIGGLGGLEYGTVLDRRVSFHYPPSVSGAHSIPLEKVTNLTQRVVLVMGCQDMDIRALEAIVNTKPEAVVAAGVGDGWFPEDATAVLEDAAAQGILVIIAARSGKMARATLKEWQIPCYDLDYPKCLALTKLALWANYNWEDIQALLDGRGEEVIYKQDGRYSEGMSTLNAFEMSL</sequence>
<dbReference type="InterPro" id="IPR040919">
    <property type="entry name" value="Asparaginase_C"/>
</dbReference>
<dbReference type="PROSITE" id="PS00917">
    <property type="entry name" value="ASN_GLN_ASE_2"/>
    <property type="match status" value="1"/>
</dbReference>
<dbReference type="EMBL" id="CABFNP030001044">
    <property type="protein sequence ID" value="CAI6090984.1"/>
    <property type="molecule type" value="Genomic_DNA"/>
</dbReference>
<feature type="active site" description="O-isoaspartyl threonine intermediate" evidence="2">
    <location>
        <position position="50"/>
    </location>
</feature>
<feature type="binding site" evidence="3">
    <location>
        <begin position="128"/>
        <end position="129"/>
    </location>
    <ligand>
        <name>substrate</name>
    </ligand>
</feature>
<evidence type="ECO:0000313" key="8">
    <source>
        <dbReference type="EMBL" id="CAI6029050.1"/>
    </source>
</evidence>
<dbReference type="Gene3D" id="3.40.50.1170">
    <property type="entry name" value="L-asparaginase, N-terminal domain"/>
    <property type="match status" value="1"/>
</dbReference>
<evidence type="ECO:0000256" key="4">
    <source>
        <dbReference type="PROSITE-ProRule" id="PRU10100"/>
    </source>
</evidence>
<evidence type="ECO:0000256" key="5">
    <source>
        <dbReference type="SAM" id="SignalP"/>
    </source>
</evidence>
<reference evidence="10" key="1">
    <citation type="submission" date="2023-01" db="EMBL/GenBank/DDBJ databases">
        <authorList>
            <person name="Piombo E."/>
        </authorList>
    </citation>
    <scope>NUCLEOTIDE SEQUENCE</scope>
</reference>
<evidence type="ECO:0000259" key="7">
    <source>
        <dbReference type="Pfam" id="PF17763"/>
    </source>
</evidence>
<evidence type="ECO:0000256" key="3">
    <source>
        <dbReference type="PIRSR" id="PIRSR001220-2"/>
    </source>
</evidence>
<evidence type="ECO:0000256" key="1">
    <source>
        <dbReference type="ARBA" id="ARBA00012920"/>
    </source>
</evidence>
<evidence type="ECO:0000256" key="2">
    <source>
        <dbReference type="PIRSR" id="PIRSR001220-1"/>
    </source>
</evidence>
<feature type="active site" evidence="4">
    <location>
        <position position="128"/>
    </location>
</feature>
<feature type="domain" description="L-asparaginase N-terminal" evidence="6">
    <location>
        <begin position="42"/>
        <end position="221"/>
    </location>
</feature>
<evidence type="ECO:0000259" key="6">
    <source>
        <dbReference type="Pfam" id="PF00710"/>
    </source>
</evidence>
<keyword evidence="5" id="KW-0732">Signal</keyword>
<proteinExistence type="predicted"/>
<evidence type="ECO:0000313" key="10">
    <source>
        <dbReference type="EMBL" id="CAI6090984.1"/>
    </source>
</evidence>
<keyword evidence="12" id="KW-1185">Reference proteome</keyword>
<accession>A0AA35M682</accession>
<feature type="binding site" evidence="3">
    <location>
        <position position="96"/>
    </location>
    <ligand>
        <name>substrate</name>
    </ligand>
</feature>
<evidence type="ECO:0000313" key="12">
    <source>
        <dbReference type="Proteomes" id="UP001160390"/>
    </source>
</evidence>
<dbReference type="AlphaFoldDB" id="A0AA35M682"/>
<dbReference type="EMBL" id="CABFNP030000507">
    <property type="protein sequence ID" value="CAI6029050.1"/>
    <property type="molecule type" value="Genomic_DNA"/>
</dbReference>
<dbReference type="SUPFAM" id="SSF53774">
    <property type="entry name" value="Glutaminase/Asparaginase"/>
    <property type="match status" value="1"/>
</dbReference>
<dbReference type="PANTHER" id="PTHR11707">
    <property type="entry name" value="L-ASPARAGINASE"/>
    <property type="match status" value="1"/>
</dbReference>
<dbReference type="Pfam" id="PF17763">
    <property type="entry name" value="Asparaginase_C"/>
    <property type="match status" value="1"/>
</dbReference>
<dbReference type="Pfam" id="PF00710">
    <property type="entry name" value="Asparaginase"/>
    <property type="match status" value="1"/>
</dbReference>
<dbReference type="PROSITE" id="PS51257">
    <property type="entry name" value="PROKAR_LIPOPROTEIN"/>
    <property type="match status" value="1"/>
</dbReference>
<protein>
    <recommendedName>
        <fullName evidence="1">asparaginase</fullName>
        <ecNumber evidence="1">3.5.1.1</ecNumber>
    </recommendedName>
</protein>
<dbReference type="SMART" id="SM00870">
    <property type="entry name" value="Asparaginase"/>
    <property type="match status" value="1"/>
</dbReference>
<dbReference type="Gene3D" id="3.40.50.40">
    <property type="match status" value="1"/>
</dbReference>
<dbReference type="PANTHER" id="PTHR11707:SF28">
    <property type="entry name" value="60 KDA LYSOPHOSPHOLIPASE"/>
    <property type="match status" value="1"/>
</dbReference>
<dbReference type="PRINTS" id="PR00139">
    <property type="entry name" value="ASNGLNASE"/>
</dbReference>
<feature type="signal peptide" evidence="5">
    <location>
        <begin position="1"/>
        <end position="20"/>
    </location>
</feature>
<organism evidence="10 12">
    <name type="scientific">Clonostachys chloroleuca</name>
    <dbReference type="NCBI Taxonomy" id="1926264"/>
    <lineage>
        <taxon>Eukaryota</taxon>
        <taxon>Fungi</taxon>
        <taxon>Dikarya</taxon>
        <taxon>Ascomycota</taxon>
        <taxon>Pezizomycotina</taxon>
        <taxon>Sordariomycetes</taxon>
        <taxon>Hypocreomycetidae</taxon>
        <taxon>Hypocreales</taxon>
        <taxon>Bionectriaceae</taxon>
        <taxon>Clonostachys</taxon>
    </lineage>
</organism>
<name>A0AA35M682_9HYPO</name>
<dbReference type="InterPro" id="IPR037152">
    <property type="entry name" value="L-asparaginase_N_sf"/>
</dbReference>
<evidence type="ECO:0000313" key="9">
    <source>
        <dbReference type="EMBL" id="CAI6090695.1"/>
    </source>
</evidence>
<dbReference type="PROSITE" id="PS51732">
    <property type="entry name" value="ASN_GLN_ASE_3"/>
    <property type="match status" value="1"/>
</dbReference>
<dbReference type="EMBL" id="CABFNP030001032">
    <property type="protein sequence ID" value="CAI6090695.1"/>
    <property type="molecule type" value="Genomic_DNA"/>
</dbReference>
<dbReference type="Proteomes" id="UP001160390">
    <property type="component" value="Unassembled WGS sequence"/>
</dbReference>
<dbReference type="InterPro" id="IPR006034">
    <property type="entry name" value="Asparaginase/glutaminase-like"/>
</dbReference>
<dbReference type="InterPro" id="IPR027474">
    <property type="entry name" value="L-asparaginase_N"/>
</dbReference>
<dbReference type="InterPro" id="IPR027473">
    <property type="entry name" value="L-asparaginase_C"/>
</dbReference>
<dbReference type="EMBL" id="CABFNP030001319">
    <property type="protein sequence ID" value="CAI6099468.1"/>
    <property type="molecule type" value="Genomic_DNA"/>
</dbReference>
<feature type="domain" description="Asparaginase/glutaminase C-terminal" evidence="7">
    <location>
        <begin position="251"/>
        <end position="354"/>
    </location>
</feature>
<dbReference type="InterPro" id="IPR027475">
    <property type="entry name" value="Asparaginase/glutaminase_AS2"/>
</dbReference>
<dbReference type="PIRSF" id="PIRSF001220">
    <property type="entry name" value="L-ASNase_gatD"/>
    <property type="match status" value="1"/>
</dbReference>
<gene>
    <name evidence="11" type="ORF">CCHLO57077_00018863</name>
    <name evidence="9" type="ORF">CCHLO57077_00019091</name>
    <name evidence="8" type="ORF">CCHLO57077_00019138</name>
    <name evidence="10" type="ORF">CCHLO57077_00019192</name>
</gene>
<dbReference type="GO" id="GO:0009066">
    <property type="term" value="P:aspartate family amino acid metabolic process"/>
    <property type="evidence" value="ECO:0007669"/>
    <property type="project" value="UniProtKB-ARBA"/>
</dbReference>
<dbReference type="GO" id="GO:0004067">
    <property type="term" value="F:asparaginase activity"/>
    <property type="evidence" value="ECO:0007669"/>
    <property type="project" value="UniProtKB-UniRule"/>
</dbReference>
<comment type="caution">
    <text evidence="10">The sequence shown here is derived from an EMBL/GenBank/DDBJ whole genome shotgun (WGS) entry which is preliminary data.</text>
</comment>
<dbReference type="InterPro" id="IPR036152">
    <property type="entry name" value="Asp/glu_Ase-like_sf"/>
</dbReference>
<dbReference type="PIRSF" id="PIRSF500176">
    <property type="entry name" value="L_ASNase"/>
    <property type="match status" value="1"/>
</dbReference>
<evidence type="ECO:0000313" key="11">
    <source>
        <dbReference type="EMBL" id="CAI6099468.1"/>
    </source>
</evidence>
<feature type="chain" id="PRO_5044704444" description="asparaginase" evidence="5">
    <location>
        <begin position="21"/>
        <end position="384"/>
    </location>
</feature>